<accession>A0A136IUK4</accession>
<keyword evidence="3" id="KW-1185">Reference proteome</keyword>
<dbReference type="AlphaFoldDB" id="A0A136IUK4"/>
<organism evidence="2 3">
    <name type="scientific">Microdochium bolleyi</name>
    <dbReference type="NCBI Taxonomy" id="196109"/>
    <lineage>
        <taxon>Eukaryota</taxon>
        <taxon>Fungi</taxon>
        <taxon>Dikarya</taxon>
        <taxon>Ascomycota</taxon>
        <taxon>Pezizomycotina</taxon>
        <taxon>Sordariomycetes</taxon>
        <taxon>Xylariomycetidae</taxon>
        <taxon>Xylariales</taxon>
        <taxon>Microdochiaceae</taxon>
        <taxon>Microdochium</taxon>
    </lineage>
</organism>
<dbReference type="Proteomes" id="UP000070501">
    <property type="component" value="Unassembled WGS sequence"/>
</dbReference>
<dbReference type="InParanoid" id="A0A136IUK4"/>
<reference evidence="3" key="1">
    <citation type="submission" date="2016-02" db="EMBL/GenBank/DDBJ databases">
        <title>Draft genome sequence of Microdochium bolleyi, a fungal endophyte of beachgrass.</title>
        <authorList>
            <consortium name="DOE Joint Genome Institute"/>
            <person name="David A.S."/>
            <person name="May G."/>
            <person name="Haridas S."/>
            <person name="Lim J."/>
            <person name="Wang M."/>
            <person name="Labutti K."/>
            <person name="Lipzen A."/>
            <person name="Barry K."/>
            <person name="Grigoriev I.V."/>
        </authorList>
    </citation>
    <scope>NUCLEOTIDE SEQUENCE [LARGE SCALE GENOMIC DNA]</scope>
    <source>
        <strain evidence="3">J235TASD1</strain>
    </source>
</reference>
<dbReference type="EMBL" id="KQ964258">
    <property type="protein sequence ID" value="KXJ88597.1"/>
    <property type="molecule type" value="Genomic_DNA"/>
</dbReference>
<evidence type="ECO:0000313" key="3">
    <source>
        <dbReference type="Proteomes" id="UP000070501"/>
    </source>
</evidence>
<protein>
    <submittedName>
        <fullName evidence="2">Uncharacterized protein</fullName>
    </submittedName>
</protein>
<evidence type="ECO:0000256" key="1">
    <source>
        <dbReference type="SAM" id="MobiDB-lite"/>
    </source>
</evidence>
<feature type="region of interest" description="Disordered" evidence="1">
    <location>
        <begin position="1"/>
        <end position="57"/>
    </location>
</feature>
<evidence type="ECO:0000313" key="2">
    <source>
        <dbReference type="EMBL" id="KXJ88597.1"/>
    </source>
</evidence>
<sequence length="247" mass="27227">MHVLFTTSSDFTTSIHSGPTTPKEATSWSDIPDSRGAKVSPASRGSRPLAPTARRRTIPLPSSRVVLDLFASLERGRMHCETTCSQPAPPTSHVEAHPHALPWVFHAVEPVDMLRNGHVPIYAPGFAKKFFAFSTAAACPSGAWAGVATQPHQYNSYLLAPRDRQDRSRLVPDAQSVVTACVRNDTFTPWATDRPDRLTRLPLDCILLPHKIALSLRHWNGRLLHRQLRTHALAACREPNAAMKALS</sequence>
<feature type="compositionally biased region" description="Polar residues" evidence="1">
    <location>
        <begin position="1"/>
        <end position="29"/>
    </location>
</feature>
<proteinExistence type="predicted"/>
<gene>
    <name evidence="2" type="ORF">Micbo1qcDRAFT_197357</name>
</gene>
<name>A0A136IUK4_9PEZI</name>